<dbReference type="EMBL" id="BAAALF010000135">
    <property type="protein sequence ID" value="GAA1259667.1"/>
    <property type="molecule type" value="Genomic_DNA"/>
</dbReference>
<feature type="region of interest" description="Disordered" evidence="1">
    <location>
        <begin position="84"/>
        <end position="108"/>
    </location>
</feature>
<dbReference type="Proteomes" id="UP001500037">
    <property type="component" value="Unassembled WGS sequence"/>
</dbReference>
<proteinExistence type="predicted"/>
<protein>
    <submittedName>
        <fullName evidence="2">Uncharacterized protein</fullName>
    </submittedName>
</protein>
<keyword evidence="3" id="KW-1185">Reference proteome</keyword>
<reference evidence="2 3" key="1">
    <citation type="journal article" date="2019" name="Int. J. Syst. Evol. Microbiol.">
        <title>The Global Catalogue of Microorganisms (GCM) 10K type strain sequencing project: providing services to taxonomists for standard genome sequencing and annotation.</title>
        <authorList>
            <consortium name="The Broad Institute Genomics Platform"/>
            <consortium name="The Broad Institute Genome Sequencing Center for Infectious Disease"/>
            <person name="Wu L."/>
            <person name="Ma J."/>
        </authorList>
    </citation>
    <scope>NUCLEOTIDE SEQUENCE [LARGE SCALE GENOMIC DNA]</scope>
    <source>
        <strain evidence="2 3">JCM 13004</strain>
    </source>
</reference>
<accession>A0ABN1WWW9</accession>
<feature type="region of interest" description="Disordered" evidence="1">
    <location>
        <begin position="1"/>
        <end position="23"/>
    </location>
</feature>
<evidence type="ECO:0000313" key="2">
    <source>
        <dbReference type="EMBL" id="GAA1259667.1"/>
    </source>
</evidence>
<evidence type="ECO:0000313" key="3">
    <source>
        <dbReference type="Proteomes" id="UP001500037"/>
    </source>
</evidence>
<gene>
    <name evidence="2" type="ORF">GCM10009665_57120</name>
</gene>
<evidence type="ECO:0000256" key="1">
    <source>
        <dbReference type="SAM" id="MobiDB-lite"/>
    </source>
</evidence>
<sequence>MHRCTTGGAPGRIGRGNRSRTLLSHGPRRLASAVLLITASCGVASRLPVDGVHPGTVLALLTLGGWTLGVLPVHSNRWLTGPERRLAAQPQPARGGVETPGLQERTQY</sequence>
<organism evidence="2 3">
    <name type="scientific">Kitasatospora nipponensis</name>
    <dbReference type="NCBI Taxonomy" id="258049"/>
    <lineage>
        <taxon>Bacteria</taxon>
        <taxon>Bacillati</taxon>
        <taxon>Actinomycetota</taxon>
        <taxon>Actinomycetes</taxon>
        <taxon>Kitasatosporales</taxon>
        <taxon>Streptomycetaceae</taxon>
        <taxon>Kitasatospora</taxon>
    </lineage>
</organism>
<comment type="caution">
    <text evidence="2">The sequence shown here is derived from an EMBL/GenBank/DDBJ whole genome shotgun (WGS) entry which is preliminary data.</text>
</comment>
<name>A0ABN1WWW9_9ACTN</name>